<dbReference type="EMBL" id="JAAAIM010000006">
    <property type="protein sequence ID" value="KAG0298601.1"/>
    <property type="molecule type" value="Genomic_DNA"/>
</dbReference>
<gene>
    <name evidence="2" type="ORF">BGZ96_009675</name>
</gene>
<feature type="transmembrane region" description="Helical" evidence="1">
    <location>
        <begin position="31"/>
        <end position="49"/>
    </location>
</feature>
<proteinExistence type="predicted"/>
<evidence type="ECO:0000313" key="3">
    <source>
        <dbReference type="Proteomes" id="UP001194696"/>
    </source>
</evidence>
<feature type="transmembrane region" description="Helical" evidence="1">
    <location>
        <begin position="55"/>
        <end position="77"/>
    </location>
</feature>
<sequence length="135" mass="15024">MANQKSVHNHRRFLEKYGSGPRSYFRREGGVVMSLLTLLIVGTGAFCLSDSSLGVGYFFLLAFISLVISFVATYLTYHFKLTQARKTMAAYPDPEAAFHRSFETANLNHSWNDAPVYVLPVYALPTTPSPAATRP</sequence>
<evidence type="ECO:0000256" key="1">
    <source>
        <dbReference type="SAM" id="Phobius"/>
    </source>
</evidence>
<keyword evidence="1" id="KW-0472">Membrane</keyword>
<dbReference type="Proteomes" id="UP001194696">
    <property type="component" value="Unassembled WGS sequence"/>
</dbReference>
<keyword evidence="3" id="KW-1185">Reference proteome</keyword>
<comment type="caution">
    <text evidence="2">The sequence shown here is derived from an EMBL/GenBank/DDBJ whole genome shotgun (WGS) entry which is preliminary data.</text>
</comment>
<accession>A0ABQ7KJ13</accession>
<keyword evidence="1" id="KW-1133">Transmembrane helix</keyword>
<protein>
    <submittedName>
        <fullName evidence="2">Uncharacterized protein</fullName>
    </submittedName>
</protein>
<name>A0ABQ7KJ13_9FUNG</name>
<keyword evidence="1" id="KW-0812">Transmembrane</keyword>
<reference evidence="2 3" key="1">
    <citation type="journal article" date="2020" name="Fungal Divers.">
        <title>Resolving the Mortierellaceae phylogeny through synthesis of multi-gene phylogenetics and phylogenomics.</title>
        <authorList>
            <person name="Vandepol N."/>
            <person name="Liber J."/>
            <person name="Desiro A."/>
            <person name="Na H."/>
            <person name="Kennedy M."/>
            <person name="Barry K."/>
            <person name="Grigoriev I.V."/>
            <person name="Miller A.N."/>
            <person name="O'Donnell K."/>
            <person name="Stajich J.E."/>
            <person name="Bonito G."/>
        </authorList>
    </citation>
    <scope>NUCLEOTIDE SEQUENCE [LARGE SCALE GENOMIC DNA]</scope>
    <source>
        <strain evidence="2 3">AD045</strain>
    </source>
</reference>
<organism evidence="2 3">
    <name type="scientific">Linnemannia gamsii</name>
    <dbReference type="NCBI Taxonomy" id="64522"/>
    <lineage>
        <taxon>Eukaryota</taxon>
        <taxon>Fungi</taxon>
        <taxon>Fungi incertae sedis</taxon>
        <taxon>Mucoromycota</taxon>
        <taxon>Mortierellomycotina</taxon>
        <taxon>Mortierellomycetes</taxon>
        <taxon>Mortierellales</taxon>
        <taxon>Mortierellaceae</taxon>
        <taxon>Linnemannia</taxon>
    </lineage>
</organism>
<evidence type="ECO:0000313" key="2">
    <source>
        <dbReference type="EMBL" id="KAG0298601.1"/>
    </source>
</evidence>